<evidence type="ECO:0000259" key="3">
    <source>
        <dbReference type="Pfam" id="PF00149"/>
    </source>
</evidence>
<dbReference type="GO" id="GO:0046872">
    <property type="term" value="F:metal ion binding"/>
    <property type="evidence" value="ECO:0007669"/>
    <property type="project" value="UniProtKB-KW"/>
</dbReference>
<protein>
    <submittedName>
        <fullName evidence="4">Metallophosphoesterase</fullName>
    </submittedName>
</protein>
<organism evidence="4 5">
    <name type="scientific">Candidatus Mediterraneibacter stercoravium</name>
    <dbReference type="NCBI Taxonomy" id="2838685"/>
    <lineage>
        <taxon>Bacteria</taxon>
        <taxon>Bacillati</taxon>
        <taxon>Bacillota</taxon>
        <taxon>Clostridia</taxon>
        <taxon>Lachnospirales</taxon>
        <taxon>Lachnospiraceae</taxon>
        <taxon>Mediterraneibacter</taxon>
    </lineage>
</organism>
<evidence type="ECO:0000256" key="1">
    <source>
        <dbReference type="ARBA" id="ARBA00022723"/>
    </source>
</evidence>
<dbReference type="Gene3D" id="3.60.21.10">
    <property type="match status" value="1"/>
</dbReference>
<name>A0A9D2G8L8_9FIRM</name>
<evidence type="ECO:0000313" key="4">
    <source>
        <dbReference type="EMBL" id="HIZ74247.1"/>
    </source>
</evidence>
<proteinExistence type="predicted"/>
<accession>A0A9D2G8L8</accession>
<evidence type="ECO:0000313" key="5">
    <source>
        <dbReference type="Proteomes" id="UP000824116"/>
    </source>
</evidence>
<feature type="domain" description="Calcineurin-like phosphoesterase" evidence="3">
    <location>
        <begin position="48"/>
        <end position="234"/>
    </location>
</feature>
<reference evidence="4" key="1">
    <citation type="journal article" date="2021" name="PeerJ">
        <title>Extensive microbial diversity within the chicken gut microbiome revealed by metagenomics and culture.</title>
        <authorList>
            <person name="Gilroy R."/>
            <person name="Ravi A."/>
            <person name="Getino M."/>
            <person name="Pursley I."/>
            <person name="Horton D.L."/>
            <person name="Alikhan N.F."/>
            <person name="Baker D."/>
            <person name="Gharbi K."/>
            <person name="Hall N."/>
            <person name="Watson M."/>
            <person name="Adriaenssens E.M."/>
            <person name="Foster-Nyarko E."/>
            <person name="Jarju S."/>
            <person name="Secka A."/>
            <person name="Antonio M."/>
            <person name="Oren A."/>
            <person name="Chaudhuri R.R."/>
            <person name="La Ragione R."/>
            <person name="Hildebrand F."/>
            <person name="Pallen M.J."/>
        </authorList>
    </citation>
    <scope>NUCLEOTIDE SEQUENCE</scope>
    <source>
        <strain evidence="4">CHK196-3914</strain>
    </source>
</reference>
<comment type="caution">
    <text evidence="4">The sequence shown here is derived from an EMBL/GenBank/DDBJ whole genome shotgun (WGS) entry which is preliminary data.</text>
</comment>
<keyword evidence="2" id="KW-0378">Hydrolase</keyword>
<dbReference type="AlphaFoldDB" id="A0A9D2G8L8"/>
<dbReference type="PANTHER" id="PTHR31302:SF31">
    <property type="entry name" value="PHOSPHODIESTERASE YAEI"/>
    <property type="match status" value="1"/>
</dbReference>
<gene>
    <name evidence="4" type="ORF">H9723_03240</name>
</gene>
<dbReference type="InterPro" id="IPR004843">
    <property type="entry name" value="Calcineurin-like_PHP"/>
</dbReference>
<dbReference type="InterPro" id="IPR029052">
    <property type="entry name" value="Metallo-depent_PP-like"/>
</dbReference>
<dbReference type="Pfam" id="PF00149">
    <property type="entry name" value="Metallophos"/>
    <property type="match status" value="1"/>
</dbReference>
<dbReference type="EMBL" id="DXAY01000077">
    <property type="protein sequence ID" value="HIZ74247.1"/>
    <property type="molecule type" value="Genomic_DNA"/>
</dbReference>
<dbReference type="Proteomes" id="UP000824116">
    <property type="component" value="Unassembled WGS sequence"/>
</dbReference>
<reference evidence="4" key="2">
    <citation type="submission" date="2021-04" db="EMBL/GenBank/DDBJ databases">
        <authorList>
            <person name="Gilroy R."/>
        </authorList>
    </citation>
    <scope>NUCLEOTIDE SEQUENCE</scope>
    <source>
        <strain evidence="4">CHK196-3914</strain>
    </source>
</reference>
<keyword evidence="1" id="KW-0479">Metal-binding</keyword>
<sequence>MMGIRIFLILAAVLLVAVFLEIYRETHSFRVTRYTVNSGKMKGFGDEIRILFFSDLHNMEYGKHNERLFRAAARENPDLILIGGDMLVGKPDVSYDPALKFVQRLTELCPVFYANGNHEQRMKEEPWKYSFSYESYREQLIRKGTVFLENESREITIRGKKLVVSGLELPLVSYVKFRKDRISGSTVSESLGFTPPQQNPDREAYYILLAHNPTYMDAYKEWGADLILSGHLHGGIARIPGIGGVITPQVFLFPKYSGEMTVEGDRTIIVSKGLGTHTVNIRFMNMPELVSVRIHG</sequence>
<dbReference type="GO" id="GO:0016020">
    <property type="term" value="C:membrane"/>
    <property type="evidence" value="ECO:0007669"/>
    <property type="project" value="GOC"/>
</dbReference>
<dbReference type="GO" id="GO:0008758">
    <property type="term" value="F:UDP-2,3-diacylglucosamine hydrolase activity"/>
    <property type="evidence" value="ECO:0007669"/>
    <property type="project" value="TreeGrafter"/>
</dbReference>
<dbReference type="PANTHER" id="PTHR31302">
    <property type="entry name" value="TRANSMEMBRANE PROTEIN WITH METALLOPHOSPHOESTERASE DOMAIN-RELATED"/>
    <property type="match status" value="1"/>
</dbReference>
<dbReference type="GO" id="GO:0009245">
    <property type="term" value="P:lipid A biosynthetic process"/>
    <property type="evidence" value="ECO:0007669"/>
    <property type="project" value="TreeGrafter"/>
</dbReference>
<evidence type="ECO:0000256" key="2">
    <source>
        <dbReference type="ARBA" id="ARBA00022801"/>
    </source>
</evidence>
<dbReference type="SUPFAM" id="SSF56300">
    <property type="entry name" value="Metallo-dependent phosphatases"/>
    <property type="match status" value="1"/>
</dbReference>
<dbReference type="InterPro" id="IPR051158">
    <property type="entry name" value="Metallophosphoesterase_sf"/>
</dbReference>